<accession>A0A2Z6RD13</accession>
<feature type="domain" description="TLDc" evidence="1">
    <location>
        <begin position="23"/>
        <end position="125"/>
    </location>
</feature>
<protein>
    <recommendedName>
        <fullName evidence="1">TLDc domain-containing protein</fullName>
    </recommendedName>
</protein>
<dbReference type="Proteomes" id="UP000247702">
    <property type="component" value="Unassembled WGS sequence"/>
</dbReference>
<sequence>MNVSTDNILFPRNIRMDKIIDSKIINLNIISVISGWIDKEEISYSSKFVQLRELYLPYNFKLLLLLRGSRDRFTPNKFHELCDDKPNTITLIKVKGEEKIIGGYKTLKWESSGDWVATKIVLFIF</sequence>
<gene>
    <name evidence="2" type="ORF">RclHR1_03710008</name>
</gene>
<dbReference type="AlphaFoldDB" id="A0A2Z6RD13"/>
<dbReference type="EMBL" id="BEXD01003013">
    <property type="protein sequence ID" value="GBC00024.1"/>
    <property type="molecule type" value="Genomic_DNA"/>
</dbReference>
<name>A0A2Z6RD13_9GLOM</name>
<reference evidence="2 3" key="1">
    <citation type="submission" date="2017-11" db="EMBL/GenBank/DDBJ databases">
        <title>The genome of Rhizophagus clarus HR1 reveals common genetic basis of auxotrophy among arbuscular mycorrhizal fungi.</title>
        <authorList>
            <person name="Kobayashi Y."/>
        </authorList>
    </citation>
    <scope>NUCLEOTIDE SEQUENCE [LARGE SCALE GENOMIC DNA]</scope>
    <source>
        <strain evidence="2 3">HR1</strain>
    </source>
</reference>
<dbReference type="InterPro" id="IPR006571">
    <property type="entry name" value="TLDc_dom"/>
</dbReference>
<dbReference type="PROSITE" id="PS51886">
    <property type="entry name" value="TLDC"/>
    <property type="match status" value="1"/>
</dbReference>
<organism evidence="2 3">
    <name type="scientific">Rhizophagus clarus</name>
    <dbReference type="NCBI Taxonomy" id="94130"/>
    <lineage>
        <taxon>Eukaryota</taxon>
        <taxon>Fungi</taxon>
        <taxon>Fungi incertae sedis</taxon>
        <taxon>Mucoromycota</taxon>
        <taxon>Glomeromycotina</taxon>
        <taxon>Glomeromycetes</taxon>
        <taxon>Glomerales</taxon>
        <taxon>Glomeraceae</taxon>
        <taxon>Rhizophagus</taxon>
    </lineage>
</organism>
<evidence type="ECO:0000313" key="2">
    <source>
        <dbReference type="EMBL" id="GBC00024.1"/>
    </source>
</evidence>
<keyword evidence="3" id="KW-1185">Reference proteome</keyword>
<dbReference type="Pfam" id="PF07534">
    <property type="entry name" value="TLD"/>
    <property type="match status" value="1"/>
</dbReference>
<comment type="caution">
    <text evidence="2">The sequence shown here is derived from an EMBL/GenBank/DDBJ whole genome shotgun (WGS) entry which is preliminary data.</text>
</comment>
<evidence type="ECO:0000259" key="1">
    <source>
        <dbReference type="PROSITE" id="PS51886"/>
    </source>
</evidence>
<evidence type="ECO:0000313" key="3">
    <source>
        <dbReference type="Proteomes" id="UP000247702"/>
    </source>
</evidence>
<proteinExistence type="predicted"/>